<reference evidence="1" key="1">
    <citation type="journal article" date="2014" name="Int. J. Syst. Evol. Microbiol.">
        <title>Complete genome sequence of Corynebacterium casei LMG S-19264T (=DSM 44701T), isolated from a smear-ripened cheese.</title>
        <authorList>
            <consortium name="US DOE Joint Genome Institute (JGI-PGF)"/>
            <person name="Walter F."/>
            <person name="Albersmeier A."/>
            <person name="Kalinowski J."/>
            <person name="Ruckert C."/>
        </authorList>
    </citation>
    <scope>NUCLEOTIDE SEQUENCE</scope>
    <source>
        <strain evidence="1">CGMCC 1.15320</strain>
    </source>
</reference>
<keyword evidence="2" id="KW-1185">Reference proteome</keyword>
<dbReference type="SUPFAM" id="SSF74650">
    <property type="entry name" value="Galactose mutarotase-like"/>
    <property type="match status" value="1"/>
</dbReference>
<dbReference type="GO" id="GO:0030246">
    <property type="term" value="F:carbohydrate binding"/>
    <property type="evidence" value="ECO:0007669"/>
    <property type="project" value="InterPro"/>
</dbReference>
<dbReference type="InterPro" id="IPR008183">
    <property type="entry name" value="Aldose_1/G6P_1-epimerase"/>
</dbReference>
<name>A0A916RR07_9HYPH</name>
<accession>A0A916RR07</accession>
<dbReference type="GO" id="GO:0016853">
    <property type="term" value="F:isomerase activity"/>
    <property type="evidence" value="ECO:0007669"/>
    <property type="project" value="InterPro"/>
</dbReference>
<dbReference type="AlphaFoldDB" id="A0A916RR07"/>
<organism evidence="1 2">
    <name type="scientific">Nitratireductor aestuarii</name>
    <dbReference type="NCBI Taxonomy" id="1735103"/>
    <lineage>
        <taxon>Bacteria</taxon>
        <taxon>Pseudomonadati</taxon>
        <taxon>Pseudomonadota</taxon>
        <taxon>Alphaproteobacteria</taxon>
        <taxon>Hyphomicrobiales</taxon>
        <taxon>Phyllobacteriaceae</taxon>
        <taxon>Nitratireductor</taxon>
    </lineage>
</organism>
<dbReference type="Proteomes" id="UP000636264">
    <property type="component" value="Unassembled WGS sequence"/>
</dbReference>
<sequence>MTLELSRGSFRLVVDPDLGGAILRAHWRYMDGRDVAIFEPSEPTFDPFGNGCYALVPFANRIADGRFSFEGRDYELPINRPQENVAIHGFAYERPWEVARATSNSVSLFQRFAESDNPYEYEAWQEISLLDEGLQIEVSVRNAGDRAMPFGLGIHPWFARSPGTTLAFLSQGTFEQDTRNLPLPKLRQVAAFNPDHPVRMEDVPVIDGCFANWTPLHARIVRPQEGVVFEITAGGALRHLHVFVPDNRNVFCAEPVSHVPDVVNRPEFGPAHAMDVLQPGEVLSGAMTLRAKIHSSVGG</sequence>
<dbReference type="InterPro" id="IPR011013">
    <property type="entry name" value="Gal_mutarotase_sf_dom"/>
</dbReference>
<dbReference type="RefSeq" id="WP_188720927.1">
    <property type="nucleotide sequence ID" value="NZ_BMIF01000005.1"/>
</dbReference>
<dbReference type="GO" id="GO:0005975">
    <property type="term" value="P:carbohydrate metabolic process"/>
    <property type="evidence" value="ECO:0007669"/>
    <property type="project" value="InterPro"/>
</dbReference>
<dbReference type="EMBL" id="BMIF01000005">
    <property type="protein sequence ID" value="GGA66211.1"/>
    <property type="molecule type" value="Genomic_DNA"/>
</dbReference>
<dbReference type="CDD" id="cd09021">
    <property type="entry name" value="Aldose_epim_Ec_YphB"/>
    <property type="match status" value="1"/>
</dbReference>
<proteinExistence type="predicted"/>
<dbReference type="Gene3D" id="2.70.98.10">
    <property type="match status" value="1"/>
</dbReference>
<evidence type="ECO:0000313" key="2">
    <source>
        <dbReference type="Proteomes" id="UP000636264"/>
    </source>
</evidence>
<gene>
    <name evidence="1" type="ORF">GCM10011385_20140</name>
</gene>
<dbReference type="Pfam" id="PF01263">
    <property type="entry name" value="Aldose_epim"/>
    <property type="match status" value="1"/>
</dbReference>
<dbReference type="InterPro" id="IPR014718">
    <property type="entry name" value="GH-type_carb-bd"/>
</dbReference>
<comment type="caution">
    <text evidence="1">The sequence shown here is derived from an EMBL/GenBank/DDBJ whole genome shotgun (WGS) entry which is preliminary data.</text>
</comment>
<evidence type="ECO:0000313" key="1">
    <source>
        <dbReference type="EMBL" id="GGA66211.1"/>
    </source>
</evidence>
<protein>
    <submittedName>
        <fullName evidence="1">Aldose 1-epimerase</fullName>
    </submittedName>
</protein>
<reference evidence="1" key="2">
    <citation type="submission" date="2020-09" db="EMBL/GenBank/DDBJ databases">
        <authorList>
            <person name="Sun Q."/>
            <person name="Zhou Y."/>
        </authorList>
    </citation>
    <scope>NUCLEOTIDE SEQUENCE</scope>
    <source>
        <strain evidence="1">CGMCC 1.15320</strain>
    </source>
</reference>